<name>A0A5J6TG44_9CAUD</name>
<dbReference type="Pfam" id="PF03374">
    <property type="entry name" value="ANT"/>
    <property type="match status" value="1"/>
</dbReference>
<accession>A0A5J6TG44</accession>
<dbReference type="GeneID" id="64468908"/>
<keyword evidence="3" id="KW-1185">Reference proteome</keyword>
<dbReference type="Pfam" id="PF09669">
    <property type="entry name" value="Phage_pRha"/>
    <property type="match status" value="1"/>
</dbReference>
<reference evidence="2 3" key="1">
    <citation type="submission" date="2019-05" db="EMBL/GenBank/DDBJ databases">
        <title>Whole genome sequence analysis of broad host range Salmonella enterica bacteriophages.</title>
        <authorList>
            <person name="Bhandare S.G."/>
            <person name="Colavecchio A."/>
            <person name="Emond-Rheault J.-G."/>
            <person name="Hamel J."/>
            <person name="Kukavica-Ibrulj I."/>
            <person name="Boyle B."/>
            <person name="Levesque R.C."/>
            <person name="Goodridge L."/>
        </authorList>
    </citation>
    <scope>NUCLEOTIDE SEQUENCE [LARGE SCALE GENOMIC DNA]</scope>
</reference>
<proteinExistence type="predicted"/>
<dbReference type="EMBL" id="MK947460">
    <property type="protein sequence ID" value="QFG07782.1"/>
    <property type="molecule type" value="Genomic_DNA"/>
</dbReference>
<feature type="domain" description="Antirepressor protein C-terminal" evidence="1">
    <location>
        <begin position="132"/>
        <end position="227"/>
    </location>
</feature>
<organism evidence="2 3">
    <name type="scientific">Salmonella phage vB_SenS_SB28</name>
    <dbReference type="NCBI Taxonomy" id="2591136"/>
    <lineage>
        <taxon>Viruses</taxon>
        <taxon>Duplodnaviria</taxon>
        <taxon>Heunggongvirae</taxon>
        <taxon>Uroviricota</taxon>
        <taxon>Caudoviricetes</taxon>
        <taxon>Macdonaldcampvirus</taxon>
        <taxon>Macdonaldcampvirus SB28</taxon>
    </lineage>
</organism>
<sequence length="304" mass="35500">MNELMNTKNEVMISSREIAEATGKKPHHVNRDIQDMLDALGYNPNLDNDDFKGFFFKYKEYNGRNVIDEILLNKELTMCLITGYDVKQRMRVINRVKELEEAQNKSILPNFSNPAEAARAWANEYEQKLIAQEKLAIAAPKADVYDKIVDKNNLYIATHVGQKVKMSAKKLNQYLDTLNVYNRSVKRCRTFQQWFVDAGYGIMRETSTGHSQAMFTAEGEMWVVKTFMERGDCMIDFFVSDKEIDELRKDERYIELKAMADEIFLYRQLANEILEEFYNGEEKPQKTLRDVVDTFVDLTSIIKR</sequence>
<protein>
    <submittedName>
        <fullName evidence="2">Putative DNA-binding protein</fullName>
    </submittedName>
</protein>
<dbReference type="Proteomes" id="UP000326742">
    <property type="component" value="Segment"/>
</dbReference>
<evidence type="ECO:0000313" key="3">
    <source>
        <dbReference type="Proteomes" id="UP000326742"/>
    </source>
</evidence>
<keyword evidence="2" id="KW-0238">DNA-binding</keyword>
<evidence type="ECO:0000259" key="1">
    <source>
        <dbReference type="Pfam" id="PF03374"/>
    </source>
</evidence>
<dbReference type="KEGG" id="vg:64468908"/>
<evidence type="ECO:0000313" key="2">
    <source>
        <dbReference type="EMBL" id="QFG07782.1"/>
    </source>
</evidence>
<dbReference type="RefSeq" id="YP_010053251.1">
    <property type="nucleotide sequence ID" value="NC_054638.1"/>
</dbReference>
<dbReference type="GO" id="GO:0003677">
    <property type="term" value="F:DNA binding"/>
    <property type="evidence" value="ECO:0007669"/>
    <property type="project" value="UniProtKB-KW"/>
</dbReference>
<dbReference type="InterPro" id="IPR014054">
    <property type="entry name" value="Phage_regulatory_Rha"/>
</dbReference>
<dbReference type="InterPro" id="IPR005039">
    <property type="entry name" value="Ant_C"/>
</dbReference>